<protein>
    <recommendedName>
        <fullName evidence="6">WxL domain-containing protein</fullName>
    </recommendedName>
</protein>
<proteinExistence type="predicted"/>
<name>R2XG65_9ENTE</name>
<evidence type="ECO:0000313" key="5">
    <source>
        <dbReference type="Proteomes" id="UP000014160"/>
    </source>
</evidence>
<evidence type="ECO:0000313" key="2">
    <source>
        <dbReference type="EMBL" id="EOI53608.1"/>
    </source>
</evidence>
<keyword evidence="5" id="KW-1185">Reference proteome</keyword>
<reference evidence="2 4" key="1">
    <citation type="submission" date="2013-02" db="EMBL/GenBank/DDBJ databases">
        <title>The Genome Sequence of Enterococcus gilvus ATCC BAA-350.</title>
        <authorList>
            <consortium name="The Broad Institute Genome Sequencing Platform"/>
            <consortium name="The Broad Institute Genome Sequencing Center for Infectious Disease"/>
            <person name="Earl A.M."/>
            <person name="Gilmore M.S."/>
            <person name="Lebreton F."/>
            <person name="Walker B."/>
            <person name="Young S.K."/>
            <person name="Zeng Q."/>
            <person name="Gargeya S."/>
            <person name="Fitzgerald M."/>
            <person name="Haas B."/>
            <person name="Abouelleil A."/>
            <person name="Alvarado L."/>
            <person name="Arachchi H.M."/>
            <person name="Berlin A.M."/>
            <person name="Chapman S.B."/>
            <person name="Dewar J."/>
            <person name="Goldberg J."/>
            <person name="Griggs A."/>
            <person name="Gujja S."/>
            <person name="Hansen M."/>
            <person name="Howarth C."/>
            <person name="Imamovic A."/>
            <person name="Larimer J."/>
            <person name="McCowan C."/>
            <person name="Murphy C."/>
            <person name="Neiman D."/>
            <person name="Pearson M."/>
            <person name="Priest M."/>
            <person name="Roberts A."/>
            <person name="Saif S."/>
            <person name="Shea T."/>
            <person name="Sisk P."/>
            <person name="Sykes S."/>
            <person name="Wortman J."/>
            <person name="Nusbaum C."/>
            <person name="Birren B."/>
        </authorList>
    </citation>
    <scope>NUCLEOTIDE SEQUENCE [LARGE SCALE GENOMIC DNA]</scope>
    <source>
        <strain evidence="2 4">ATCC BAA-350</strain>
    </source>
</reference>
<dbReference type="RefSeq" id="WP_010781904.1">
    <property type="nucleotide sequence ID" value="NZ_ASWH01000001.1"/>
</dbReference>
<dbReference type="EMBL" id="ASWH01000001">
    <property type="protein sequence ID" value="EOW81117.1"/>
    <property type="molecule type" value="Genomic_DNA"/>
</dbReference>
<dbReference type="OrthoDB" id="2194963at2"/>
<gene>
    <name evidence="3" type="ORF">I592_00402</name>
    <name evidence="2" type="ORF">UKC_03560</name>
</gene>
<dbReference type="AlphaFoldDB" id="R2XG65"/>
<feature type="chain" id="PRO_5004357009" description="WxL domain-containing protein" evidence="1">
    <location>
        <begin position="30"/>
        <end position="187"/>
    </location>
</feature>
<evidence type="ECO:0000256" key="1">
    <source>
        <dbReference type="SAM" id="SignalP"/>
    </source>
</evidence>
<sequence>MKRKQRSAKFVLIGLCLFGLTAAKTSVQAQKETPVSIRIVETPIRLEKVSAPTFGTYERSVRSQELRATSDLTIQVKDLRENKKTPWRLYYQLSSFSNGKEYAVFLDLGKGHLRTLDNGQEVSSEPKKVSLRSNETKTLVTAYSTKASEYRYRINKQAIKLTIPGNLPEGDFVAKQTVTLVNIPEAN</sequence>
<dbReference type="Proteomes" id="UP000013750">
    <property type="component" value="Unassembled WGS sequence"/>
</dbReference>
<dbReference type="Proteomes" id="UP000014160">
    <property type="component" value="Unassembled WGS sequence"/>
</dbReference>
<dbReference type="HOGENOM" id="CLU_1445599_0_0_9"/>
<accession>R2XG65</accession>
<evidence type="ECO:0000313" key="3">
    <source>
        <dbReference type="EMBL" id="EOW81117.1"/>
    </source>
</evidence>
<keyword evidence="1" id="KW-0732">Signal</keyword>
<comment type="caution">
    <text evidence="2">The sequence shown here is derived from an EMBL/GenBank/DDBJ whole genome shotgun (WGS) entry which is preliminary data.</text>
</comment>
<dbReference type="eggNOG" id="ENOG5030PS4">
    <property type="taxonomic scope" value="Bacteria"/>
</dbReference>
<dbReference type="EMBL" id="AJDQ01000012">
    <property type="protein sequence ID" value="EOI53608.1"/>
    <property type="molecule type" value="Genomic_DNA"/>
</dbReference>
<organism evidence="2 4">
    <name type="scientific">Enterococcus gilvus ATCC BAA-350</name>
    <dbReference type="NCBI Taxonomy" id="1158614"/>
    <lineage>
        <taxon>Bacteria</taxon>
        <taxon>Bacillati</taxon>
        <taxon>Bacillota</taxon>
        <taxon>Bacilli</taxon>
        <taxon>Lactobacillales</taxon>
        <taxon>Enterococcaceae</taxon>
        <taxon>Enterococcus</taxon>
    </lineage>
</organism>
<dbReference type="PATRIC" id="fig|1158614.3.peg.3540"/>
<reference evidence="3 5" key="2">
    <citation type="submission" date="2013-03" db="EMBL/GenBank/DDBJ databases">
        <title>The Genome Sequence of Enterococcus gilvus ATCC BAA-350 (PacBio/Illumina hybrid assembly).</title>
        <authorList>
            <consortium name="The Broad Institute Genomics Platform"/>
            <consortium name="The Broad Institute Genome Sequencing Center for Infectious Disease"/>
            <person name="Earl A."/>
            <person name="Russ C."/>
            <person name="Gilmore M."/>
            <person name="Surin D."/>
            <person name="Walker B."/>
            <person name="Young S."/>
            <person name="Zeng Q."/>
            <person name="Gargeya S."/>
            <person name="Fitzgerald M."/>
            <person name="Haas B."/>
            <person name="Abouelleil A."/>
            <person name="Allen A.W."/>
            <person name="Alvarado L."/>
            <person name="Arachchi H.M."/>
            <person name="Berlin A.M."/>
            <person name="Chapman S.B."/>
            <person name="Gainer-Dewar J."/>
            <person name="Goldberg J."/>
            <person name="Griggs A."/>
            <person name="Gujja S."/>
            <person name="Hansen M."/>
            <person name="Howarth C."/>
            <person name="Imamovic A."/>
            <person name="Ireland A."/>
            <person name="Larimer J."/>
            <person name="McCowan C."/>
            <person name="Murphy C."/>
            <person name="Pearson M."/>
            <person name="Poon T.W."/>
            <person name="Priest M."/>
            <person name="Roberts A."/>
            <person name="Saif S."/>
            <person name="Shea T."/>
            <person name="Sisk P."/>
            <person name="Sykes S."/>
            <person name="Wortman J."/>
            <person name="Nusbaum C."/>
            <person name="Birren B."/>
        </authorList>
    </citation>
    <scope>NUCLEOTIDE SEQUENCE [LARGE SCALE GENOMIC DNA]</scope>
    <source>
        <strain evidence="3 5">ATCC BAA-350</strain>
    </source>
</reference>
<feature type="signal peptide" evidence="1">
    <location>
        <begin position="1"/>
        <end position="29"/>
    </location>
</feature>
<evidence type="ECO:0000313" key="4">
    <source>
        <dbReference type="Proteomes" id="UP000013750"/>
    </source>
</evidence>
<evidence type="ECO:0008006" key="6">
    <source>
        <dbReference type="Google" id="ProtNLM"/>
    </source>
</evidence>